<proteinExistence type="inferred from homology"/>
<evidence type="ECO:0000256" key="6">
    <source>
        <dbReference type="ARBA" id="ARBA00023303"/>
    </source>
</evidence>
<name>A0A0G3HEL7_9CORY</name>
<evidence type="ECO:0000256" key="4">
    <source>
        <dbReference type="ARBA" id="ARBA00022989"/>
    </source>
</evidence>
<evidence type="ECO:0000256" key="2">
    <source>
        <dbReference type="ARBA" id="ARBA00022475"/>
    </source>
</evidence>
<organism evidence="11 12">
    <name type="scientific">Corynebacterium uterequi</name>
    <dbReference type="NCBI Taxonomy" id="1072256"/>
    <lineage>
        <taxon>Bacteria</taxon>
        <taxon>Bacillati</taxon>
        <taxon>Actinomycetota</taxon>
        <taxon>Actinomycetes</taxon>
        <taxon>Mycobacteriales</taxon>
        <taxon>Corynebacteriaceae</taxon>
        <taxon>Corynebacterium</taxon>
    </lineage>
</organism>
<dbReference type="KEGG" id="cut:CUTER_09045"/>
<dbReference type="PANTHER" id="PTHR28259">
    <property type="entry name" value="FLUORIDE EXPORT PROTEIN 1-RELATED"/>
    <property type="match status" value="1"/>
</dbReference>
<dbReference type="InterPro" id="IPR003691">
    <property type="entry name" value="FluC"/>
</dbReference>
<evidence type="ECO:0000313" key="11">
    <source>
        <dbReference type="EMBL" id="AKK11786.1"/>
    </source>
</evidence>
<feature type="transmembrane region" description="Helical" evidence="10">
    <location>
        <begin position="31"/>
        <end position="49"/>
    </location>
</feature>
<comment type="function">
    <text evidence="9 10">Fluoride-specific ion channel. Important for reducing fluoride concentration in the cell, thus reducing its toxicity.</text>
</comment>
<dbReference type="STRING" id="1072256.CUTER_09045"/>
<comment type="similarity">
    <text evidence="7 10">Belongs to the fluoride channel Fluc/FEX (TC 1.A.43) family.</text>
</comment>
<protein>
    <recommendedName>
        <fullName evidence="10">Fluoride-specific ion channel FluC</fullName>
    </recommendedName>
</protein>
<comment type="activity regulation">
    <text evidence="10">Na(+) is not transported, but it plays an essential structural role and its presence is essential for fluoride channel function.</text>
</comment>
<evidence type="ECO:0000256" key="5">
    <source>
        <dbReference type="ARBA" id="ARBA00023136"/>
    </source>
</evidence>
<feature type="transmembrane region" description="Helical" evidence="10">
    <location>
        <begin position="90"/>
        <end position="114"/>
    </location>
</feature>
<keyword evidence="10" id="KW-0479">Metal-binding</keyword>
<dbReference type="Pfam" id="PF02537">
    <property type="entry name" value="CRCB"/>
    <property type="match status" value="1"/>
</dbReference>
<dbReference type="GO" id="GO:0046872">
    <property type="term" value="F:metal ion binding"/>
    <property type="evidence" value="ECO:0007669"/>
    <property type="project" value="UniProtKB-KW"/>
</dbReference>
<evidence type="ECO:0000256" key="7">
    <source>
        <dbReference type="ARBA" id="ARBA00035120"/>
    </source>
</evidence>
<keyword evidence="12" id="KW-1185">Reference proteome</keyword>
<feature type="transmembrane region" description="Helical" evidence="10">
    <location>
        <begin position="55"/>
        <end position="78"/>
    </location>
</feature>
<keyword evidence="6 10" id="KW-0407">Ion channel</keyword>
<dbReference type="GO" id="GO:0062054">
    <property type="term" value="F:fluoride channel activity"/>
    <property type="evidence" value="ECO:0007669"/>
    <property type="project" value="UniProtKB-UniRule"/>
</dbReference>
<keyword evidence="10" id="KW-0406">Ion transport</keyword>
<dbReference type="GO" id="GO:0140114">
    <property type="term" value="P:cellular detoxification of fluoride"/>
    <property type="evidence" value="ECO:0007669"/>
    <property type="project" value="UniProtKB-UniRule"/>
</dbReference>
<evidence type="ECO:0000256" key="10">
    <source>
        <dbReference type="HAMAP-Rule" id="MF_00454"/>
    </source>
</evidence>
<dbReference type="AlphaFoldDB" id="A0A0G3HEL7"/>
<feature type="binding site" evidence="10">
    <location>
        <position position="68"/>
    </location>
    <ligand>
        <name>Na(+)</name>
        <dbReference type="ChEBI" id="CHEBI:29101"/>
        <note>structural</note>
    </ligand>
</feature>
<gene>
    <name evidence="10" type="primary">fluC</name>
    <name evidence="10" type="synonym">crcB</name>
    <name evidence="11" type="ORF">CUTER_09045</name>
</gene>
<dbReference type="EMBL" id="CP011546">
    <property type="protein sequence ID" value="AKK11786.1"/>
    <property type="molecule type" value="Genomic_DNA"/>
</dbReference>
<evidence type="ECO:0000313" key="12">
    <source>
        <dbReference type="Proteomes" id="UP000035548"/>
    </source>
</evidence>
<keyword evidence="4 10" id="KW-1133">Transmembrane helix</keyword>
<dbReference type="PANTHER" id="PTHR28259:SF1">
    <property type="entry name" value="FLUORIDE EXPORT PROTEIN 1-RELATED"/>
    <property type="match status" value="1"/>
</dbReference>
<keyword evidence="10" id="KW-0915">Sodium</keyword>
<comment type="subcellular location">
    <subcellularLocation>
        <location evidence="1 10">Cell membrane</location>
        <topology evidence="1 10">Multi-pass membrane protein</topology>
    </subcellularLocation>
</comment>
<evidence type="ECO:0000256" key="3">
    <source>
        <dbReference type="ARBA" id="ARBA00022692"/>
    </source>
</evidence>
<keyword evidence="2 10" id="KW-1003">Cell membrane</keyword>
<dbReference type="Proteomes" id="UP000035548">
    <property type="component" value="Chromosome"/>
</dbReference>
<dbReference type="PATRIC" id="fig|1072256.5.peg.1788"/>
<reference evidence="12" key="2">
    <citation type="submission" date="2015-05" db="EMBL/GenBank/DDBJ databases">
        <title>Complete genome sequence of Corynebacterium uterequi DSM 45634, isolated from the uterus of a maiden mare.</title>
        <authorList>
            <person name="Ruckert C."/>
            <person name="Albersmeier A."/>
            <person name="Winkler A."/>
            <person name="Tauch A."/>
        </authorList>
    </citation>
    <scope>NUCLEOTIDE SEQUENCE [LARGE SCALE GENOMIC DNA]</scope>
    <source>
        <strain evidence="12">DSM 45634</strain>
    </source>
</reference>
<feature type="binding site" evidence="10">
    <location>
        <position position="65"/>
    </location>
    <ligand>
        <name>Na(+)</name>
        <dbReference type="ChEBI" id="CHEBI:29101"/>
        <note>structural</note>
    </ligand>
</feature>
<reference evidence="11 12" key="1">
    <citation type="journal article" date="2015" name="Genome Announc.">
        <title>Virulence Factor Genes Detected in the Complete Genome Sequence of Corynebacterium uterequi DSM 45634, Isolated from the Uterus of a Maiden Mare.</title>
        <authorList>
            <person name="Ruckert C."/>
            <person name="Kriete M."/>
            <person name="Jaenicke S."/>
            <person name="Winkler A."/>
            <person name="Tauch A."/>
        </authorList>
    </citation>
    <scope>NUCLEOTIDE SEQUENCE [LARGE SCALE GENOMIC DNA]</scope>
    <source>
        <strain evidence="11 12">DSM 45634</strain>
    </source>
</reference>
<accession>A0A0G3HEL7</accession>
<comment type="catalytic activity">
    <reaction evidence="8">
        <text>fluoride(in) = fluoride(out)</text>
        <dbReference type="Rhea" id="RHEA:76159"/>
        <dbReference type="ChEBI" id="CHEBI:17051"/>
    </reaction>
    <physiologicalReaction direction="left-to-right" evidence="8">
        <dbReference type="Rhea" id="RHEA:76160"/>
    </physiologicalReaction>
</comment>
<keyword evidence="5 10" id="KW-0472">Membrane</keyword>
<keyword evidence="3 10" id="KW-0812">Transmembrane</keyword>
<evidence type="ECO:0000256" key="9">
    <source>
        <dbReference type="ARBA" id="ARBA00049940"/>
    </source>
</evidence>
<sequence length="115" mass="11802">MIGSAVLVAVGGFFGGFTRWWLTRQQPSRRAILLSNVGASLLLGGLTGAEVHGWCYLLLGVGLSGALSTWSTFAAQVVELWVDRHRRRAVAYAASTLGASVLAAAGGMVAGGAVG</sequence>
<feature type="transmembrane region" description="Helical" evidence="10">
    <location>
        <begin position="6"/>
        <end position="22"/>
    </location>
</feature>
<evidence type="ECO:0000256" key="8">
    <source>
        <dbReference type="ARBA" id="ARBA00035585"/>
    </source>
</evidence>
<dbReference type="HAMAP" id="MF_00454">
    <property type="entry name" value="FluC"/>
    <property type="match status" value="1"/>
</dbReference>
<evidence type="ECO:0000256" key="1">
    <source>
        <dbReference type="ARBA" id="ARBA00004651"/>
    </source>
</evidence>
<dbReference type="RefSeq" id="WP_047260117.1">
    <property type="nucleotide sequence ID" value="NZ_CP011546.1"/>
</dbReference>
<keyword evidence="10" id="KW-0813">Transport</keyword>
<dbReference type="GO" id="GO:0005886">
    <property type="term" value="C:plasma membrane"/>
    <property type="evidence" value="ECO:0007669"/>
    <property type="project" value="UniProtKB-SubCell"/>
</dbReference>